<dbReference type="OrthoDB" id="4941332at2759"/>
<feature type="transmembrane region" description="Helical" evidence="1">
    <location>
        <begin position="38"/>
        <end position="61"/>
    </location>
</feature>
<reference evidence="2 4" key="1">
    <citation type="journal article" date="2020" name="Stud. Mycol.">
        <title>101 Dothideomycetes genomes: a test case for predicting lifestyles and emergence of pathogens.</title>
        <authorList>
            <person name="Haridas S."/>
            <person name="Albert R."/>
            <person name="Binder M."/>
            <person name="Bloem J."/>
            <person name="Labutti K."/>
            <person name="Salamov A."/>
            <person name="Andreopoulos B."/>
            <person name="Baker S."/>
            <person name="Barry K."/>
            <person name="Bills G."/>
            <person name="Bluhm B."/>
            <person name="Cannon C."/>
            <person name="Castanera R."/>
            <person name="Culley D."/>
            <person name="Daum C."/>
            <person name="Ezra D."/>
            <person name="Gonzalez J."/>
            <person name="Henrissat B."/>
            <person name="Kuo A."/>
            <person name="Liang C."/>
            <person name="Lipzen A."/>
            <person name="Lutzoni F."/>
            <person name="Magnuson J."/>
            <person name="Mondo S."/>
            <person name="Nolan M."/>
            <person name="Ohm R."/>
            <person name="Pangilinan J."/>
            <person name="Park H.-J."/>
            <person name="Ramirez L."/>
            <person name="Alfaro M."/>
            <person name="Sun H."/>
            <person name="Tritt A."/>
            <person name="Yoshinaga Y."/>
            <person name="Zwiers L.-H."/>
            <person name="Turgeon B."/>
            <person name="Goodwin S."/>
            <person name="Spatafora J."/>
            <person name="Crous P."/>
            <person name="Grigoriev I."/>
        </authorList>
    </citation>
    <scope>NUCLEOTIDE SEQUENCE</scope>
    <source>
        <strain evidence="2 4">CBS 304.34</strain>
    </source>
</reference>
<dbReference type="AlphaFoldDB" id="A0A6A6XY03"/>
<keyword evidence="1" id="KW-0812">Transmembrane</keyword>
<name>A0A6A6XY03_9PEZI</name>
<feature type="transmembrane region" description="Helical" evidence="1">
    <location>
        <begin position="115"/>
        <end position="140"/>
    </location>
</feature>
<gene>
    <name evidence="2 4" type="ORF">BDZ99DRAFT_528527</name>
</gene>
<keyword evidence="1" id="KW-1133">Transmembrane helix</keyword>
<protein>
    <submittedName>
        <fullName evidence="2 4">Uncharacterized protein</fullName>
    </submittedName>
</protein>
<reference evidence="4" key="3">
    <citation type="submission" date="2025-04" db="UniProtKB">
        <authorList>
            <consortium name="RefSeq"/>
        </authorList>
    </citation>
    <scope>IDENTIFICATION</scope>
    <source>
        <strain evidence="4">CBS 304.34</strain>
    </source>
</reference>
<organism evidence="2">
    <name type="scientific">Mytilinidion resinicola</name>
    <dbReference type="NCBI Taxonomy" id="574789"/>
    <lineage>
        <taxon>Eukaryota</taxon>
        <taxon>Fungi</taxon>
        <taxon>Dikarya</taxon>
        <taxon>Ascomycota</taxon>
        <taxon>Pezizomycotina</taxon>
        <taxon>Dothideomycetes</taxon>
        <taxon>Pleosporomycetidae</taxon>
        <taxon>Mytilinidiales</taxon>
        <taxon>Mytilinidiaceae</taxon>
        <taxon>Mytilinidion</taxon>
    </lineage>
</organism>
<evidence type="ECO:0000313" key="4">
    <source>
        <dbReference type="RefSeq" id="XP_033568274.1"/>
    </source>
</evidence>
<reference evidence="4" key="2">
    <citation type="submission" date="2020-04" db="EMBL/GenBank/DDBJ databases">
        <authorList>
            <consortium name="NCBI Genome Project"/>
        </authorList>
    </citation>
    <scope>NUCLEOTIDE SEQUENCE</scope>
    <source>
        <strain evidence="4">CBS 304.34</strain>
    </source>
</reference>
<dbReference type="EMBL" id="MU003732">
    <property type="protein sequence ID" value="KAF2801310.1"/>
    <property type="molecule type" value="Genomic_DNA"/>
</dbReference>
<keyword evidence="3" id="KW-1185">Reference proteome</keyword>
<proteinExistence type="predicted"/>
<sequence>MPYLKLISEELLPVLKENLASPLMWSLLLKPDTLSSPITATAFAYTSLVSGLLSTFFSFYVQQVLSELHRPEDVYEWLTTPRMSFMGRIVETLGRRQRTLMPANRAERIPSLTAAATLTAPSGLLTFSIVTLFIVLGVYLDSVYKERLSALKGRNANLAVLLFFIIFAANSIIGVLLPLFSKRVEQFRSLLARDEENPGLQSMGLRIEKADAGASGKAADSSGSSDTDAVIRRALEASIHAQKESLKAQKALLKLLL</sequence>
<evidence type="ECO:0000313" key="2">
    <source>
        <dbReference type="EMBL" id="KAF2801310.1"/>
    </source>
</evidence>
<evidence type="ECO:0000313" key="3">
    <source>
        <dbReference type="Proteomes" id="UP000504636"/>
    </source>
</evidence>
<evidence type="ECO:0000256" key="1">
    <source>
        <dbReference type="SAM" id="Phobius"/>
    </source>
</evidence>
<dbReference type="GeneID" id="54467277"/>
<keyword evidence="1" id="KW-0472">Membrane</keyword>
<accession>A0A6A6XY03</accession>
<dbReference type="RefSeq" id="XP_033568274.1">
    <property type="nucleotide sequence ID" value="XM_033726384.1"/>
</dbReference>
<feature type="transmembrane region" description="Helical" evidence="1">
    <location>
        <begin position="160"/>
        <end position="180"/>
    </location>
</feature>
<dbReference type="Proteomes" id="UP000504636">
    <property type="component" value="Unplaced"/>
</dbReference>